<keyword evidence="6" id="KW-1185">Reference proteome</keyword>
<dbReference type="InterPro" id="IPR027417">
    <property type="entry name" value="P-loop_NTPase"/>
</dbReference>
<dbReference type="GeneTree" id="ENSGT00390000002443"/>
<dbReference type="Pfam" id="PF08433">
    <property type="entry name" value="KTI12"/>
    <property type="match status" value="1"/>
</dbReference>
<dbReference type="AlphaFoldDB" id="A0A8C7SGD1"/>
<organism evidence="5 6">
    <name type="scientific">Oncorhynchus mykiss</name>
    <name type="common">Rainbow trout</name>
    <name type="synonym">Salmo gairdneri</name>
    <dbReference type="NCBI Taxonomy" id="8022"/>
    <lineage>
        <taxon>Eukaryota</taxon>
        <taxon>Metazoa</taxon>
        <taxon>Chordata</taxon>
        <taxon>Craniata</taxon>
        <taxon>Vertebrata</taxon>
        <taxon>Euteleostomi</taxon>
        <taxon>Actinopterygii</taxon>
        <taxon>Neopterygii</taxon>
        <taxon>Teleostei</taxon>
        <taxon>Protacanthopterygii</taxon>
        <taxon>Salmoniformes</taxon>
        <taxon>Salmonidae</taxon>
        <taxon>Salmoninae</taxon>
        <taxon>Oncorhynchus</taxon>
    </lineage>
</organism>
<proteinExistence type="inferred from homology"/>
<evidence type="ECO:0000256" key="3">
    <source>
        <dbReference type="ARBA" id="ARBA00025768"/>
    </source>
</evidence>
<dbReference type="GO" id="GO:0005524">
    <property type="term" value="F:ATP binding"/>
    <property type="evidence" value="ECO:0007669"/>
    <property type="project" value="UniProtKB-KW"/>
</dbReference>
<dbReference type="Gene3D" id="3.40.50.300">
    <property type="entry name" value="P-loop containing nucleotide triphosphate hydrolases"/>
    <property type="match status" value="1"/>
</dbReference>
<name>A0A8C7SGD1_ONCMY</name>
<evidence type="ECO:0000313" key="5">
    <source>
        <dbReference type="Ensembl" id="ENSOMYP00000065758.2"/>
    </source>
</evidence>
<protein>
    <recommendedName>
        <fullName evidence="4">Protein KTI12 homolog</fullName>
    </recommendedName>
</protein>
<evidence type="ECO:0000256" key="2">
    <source>
        <dbReference type="ARBA" id="ARBA00022840"/>
    </source>
</evidence>
<dbReference type="Ensembl" id="ENSOMYT00000071624.2">
    <property type="protein sequence ID" value="ENSOMYP00000065758.2"/>
    <property type="gene ID" value="ENSOMYG00000030468.2"/>
</dbReference>
<dbReference type="PANTHER" id="PTHR12435">
    <property type="match status" value="1"/>
</dbReference>
<reference evidence="5" key="3">
    <citation type="submission" date="2025-09" db="UniProtKB">
        <authorList>
            <consortium name="Ensembl"/>
        </authorList>
    </citation>
    <scope>IDENTIFICATION</scope>
</reference>
<evidence type="ECO:0000313" key="6">
    <source>
        <dbReference type="Proteomes" id="UP000694395"/>
    </source>
</evidence>
<dbReference type="GO" id="GO:0006357">
    <property type="term" value="P:regulation of transcription by RNA polymerase II"/>
    <property type="evidence" value="ECO:0007669"/>
    <property type="project" value="UniProtKB-ARBA"/>
</dbReference>
<accession>A0A8C7SGD1</accession>
<reference evidence="5" key="2">
    <citation type="submission" date="2025-08" db="UniProtKB">
        <authorList>
            <consortium name="Ensembl"/>
        </authorList>
    </citation>
    <scope>IDENTIFICATION</scope>
</reference>
<reference evidence="5" key="1">
    <citation type="submission" date="2020-07" db="EMBL/GenBank/DDBJ databases">
        <title>A long reads based de novo assembly of the rainbow trout Arlee double haploid line genome.</title>
        <authorList>
            <person name="Gao G."/>
            <person name="Palti Y."/>
        </authorList>
    </citation>
    <scope>NUCLEOTIDE SEQUENCE [LARGE SCALE GENOMIC DNA]</scope>
</reference>
<sequence>MPLIVMCGFPCSGKTRRAVELQGYFEQNTERKVHNVGDGTLGIEKNAVYADSQNEKNVRGSLRAEAERRINKEDIVILDSLNYIKGYRYELFCLIKHTQTPHCLVYCLTSAEVSSTWNTERDVEEQYTQEILDALVLRFETPDSRNRWDSPLFTIQKEDTLPFEAISDAIFKRKAPPPNQSTQSQPLSSTNFLYELDKVTQDVLMAILNSQKTSVPGDLIAVPGATENISFATFCISLNMAELRKLRRQFISYTKMHPTENIGHIANMFVQYLNKSIH</sequence>
<comment type="similarity">
    <text evidence="3">Belongs to the KTI12 family.</text>
</comment>
<dbReference type="FunFam" id="3.40.50.300:FF:000827">
    <property type="entry name" value="KTI12 chromatin-associated homolog"/>
    <property type="match status" value="1"/>
</dbReference>
<keyword evidence="2" id="KW-0067">ATP-binding</keyword>
<dbReference type="InterPro" id="IPR013641">
    <property type="entry name" value="KTI12/PSTK"/>
</dbReference>
<evidence type="ECO:0000256" key="1">
    <source>
        <dbReference type="ARBA" id="ARBA00022741"/>
    </source>
</evidence>
<keyword evidence="1" id="KW-0547">Nucleotide-binding</keyword>
<dbReference type="GO" id="GO:0006400">
    <property type="term" value="P:tRNA modification"/>
    <property type="evidence" value="ECO:0007669"/>
    <property type="project" value="UniProtKB-ARBA"/>
</dbReference>
<dbReference type="SUPFAM" id="SSF52540">
    <property type="entry name" value="P-loop containing nucleoside triphosphate hydrolases"/>
    <property type="match status" value="1"/>
</dbReference>
<evidence type="ECO:0000256" key="4">
    <source>
        <dbReference type="ARBA" id="ARBA00026170"/>
    </source>
</evidence>
<dbReference type="Proteomes" id="UP000694395">
    <property type="component" value="Chromosome 2"/>
</dbReference>